<accession>A0AAV5BYL0</accession>
<keyword evidence="3" id="KW-1185">Reference proteome</keyword>
<evidence type="ECO:0000313" key="3">
    <source>
        <dbReference type="Proteomes" id="UP001054889"/>
    </source>
</evidence>
<dbReference type="AlphaFoldDB" id="A0AAV5BYL0"/>
<keyword evidence="1" id="KW-1133">Transmembrane helix</keyword>
<dbReference type="Gene3D" id="1.20.1050.10">
    <property type="match status" value="1"/>
</dbReference>
<protein>
    <recommendedName>
        <fullName evidence="4">GST C-terminal domain-containing protein</fullName>
    </recommendedName>
</protein>
<keyword evidence="1" id="KW-0472">Membrane</keyword>
<evidence type="ECO:0000313" key="2">
    <source>
        <dbReference type="EMBL" id="GJM91296.1"/>
    </source>
</evidence>
<comment type="caution">
    <text evidence="2">The sequence shown here is derived from an EMBL/GenBank/DDBJ whole genome shotgun (WGS) entry which is preliminary data.</text>
</comment>
<feature type="transmembrane region" description="Helical" evidence="1">
    <location>
        <begin position="42"/>
        <end position="65"/>
    </location>
</feature>
<dbReference type="SUPFAM" id="SSF47616">
    <property type="entry name" value="GST C-terminal domain-like"/>
    <property type="match status" value="1"/>
</dbReference>
<evidence type="ECO:0000256" key="1">
    <source>
        <dbReference type="SAM" id="Phobius"/>
    </source>
</evidence>
<gene>
    <name evidence="2" type="primary">ga07658</name>
    <name evidence="2" type="ORF">PR202_ga07658</name>
</gene>
<evidence type="ECO:0008006" key="4">
    <source>
        <dbReference type="Google" id="ProtNLM"/>
    </source>
</evidence>
<name>A0AAV5BYL0_ELECO</name>
<reference evidence="2" key="1">
    <citation type="journal article" date="2018" name="DNA Res.">
        <title>Multiple hybrid de novo genome assembly of finger millet, an orphan allotetraploid crop.</title>
        <authorList>
            <person name="Hatakeyama M."/>
            <person name="Aluri S."/>
            <person name="Balachadran M.T."/>
            <person name="Sivarajan S.R."/>
            <person name="Patrignani A."/>
            <person name="Gruter S."/>
            <person name="Poveda L."/>
            <person name="Shimizu-Inatsugi R."/>
            <person name="Baeten J."/>
            <person name="Francoijs K.J."/>
            <person name="Nataraja K.N."/>
            <person name="Reddy Y.A.N."/>
            <person name="Phadnis S."/>
            <person name="Ravikumar R.L."/>
            <person name="Schlapbach R."/>
            <person name="Sreeman S.M."/>
            <person name="Shimizu K.K."/>
        </authorList>
    </citation>
    <scope>NUCLEOTIDE SEQUENCE</scope>
</reference>
<reference evidence="2" key="2">
    <citation type="submission" date="2021-12" db="EMBL/GenBank/DDBJ databases">
        <title>Resequencing data analysis of finger millet.</title>
        <authorList>
            <person name="Hatakeyama M."/>
            <person name="Aluri S."/>
            <person name="Balachadran M.T."/>
            <person name="Sivarajan S.R."/>
            <person name="Poveda L."/>
            <person name="Shimizu-Inatsugi R."/>
            <person name="Schlapbach R."/>
            <person name="Sreeman S.M."/>
            <person name="Shimizu K.K."/>
        </authorList>
    </citation>
    <scope>NUCLEOTIDE SEQUENCE</scope>
</reference>
<sequence length="90" mass="10209">MMIMTAGERAEKVKEVFPMIEHLEEAFAKCSNGKDYFGDDSIGYLDIALGSLLFCFETFLPLWAVRLGENTKVKKMMQDPDKVVELVSKL</sequence>
<keyword evidence="1" id="KW-0812">Transmembrane</keyword>
<proteinExistence type="predicted"/>
<dbReference type="Proteomes" id="UP001054889">
    <property type="component" value="Unassembled WGS sequence"/>
</dbReference>
<organism evidence="2 3">
    <name type="scientific">Eleusine coracana subsp. coracana</name>
    <dbReference type="NCBI Taxonomy" id="191504"/>
    <lineage>
        <taxon>Eukaryota</taxon>
        <taxon>Viridiplantae</taxon>
        <taxon>Streptophyta</taxon>
        <taxon>Embryophyta</taxon>
        <taxon>Tracheophyta</taxon>
        <taxon>Spermatophyta</taxon>
        <taxon>Magnoliopsida</taxon>
        <taxon>Liliopsida</taxon>
        <taxon>Poales</taxon>
        <taxon>Poaceae</taxon>
        <taxon>PACMAD clade</taxon>
        <taxon>Chloridoideae</taxon>
        <taxon>Cynodonteae</taxon>
        <taxon>Eleusininae</taxon>
        <taxon>Eleusine</taxon>
    </lineage>
</organism>
<dbReference type="InterPro" id="IPR036282">
    <property type="entry name" value="Glutathione-S-Trfase_C_sf"/>
</dbReference>
<dbReference type="EMBL" id="BQKI01000003">
    <property type="protein sequence ID" value="GJM91296.1"/>
    <property type="molecule type" value="Genomic_DNA"/>
</dbReference>